<keyword evidence="2" id="KW-0489">Methyltransferase</keyword>
<dbReference type="Gene3D" id="3.40.50.150">
    <property type="entry name" value="Vaccinia Virus protein VP39"/>
    <property type="match status" value="1"/>
</dbReference>
<dbReference type="Pfam" id="PF13847">
    <property type="entry name" value="Methyltransf_31"/>
    <property type="match status" value="1"/>
</dbReference>
<protein>
    <submittedName>
        <fullName evidence="2">Methyltransferase domain-containing protein</fullName>
    </submittedName>
</protein>
<name>A0A1H0LS55_HALAD</name>
<dbReference type="InterPro" id="IPR029063">
    <property type="entry name" value="SAM-dependent_MTases_sf"/>
</dbReference>
<dbReference type="CDD" id="cd02440">
    <property type="entry name" value="AdoMet_MTases"/>
    <property type="match status" value="1"/>
</dbReference>
<reference evidence="3" key="1">
    <citation type="submission" date="2016-10" db="EMBL/GenBank/DDBJ databases">
        <authorList>
            <person name="Varghese N."/>
            <person name="Submissions S."/>
        </authorList>
    </citation>
    <scope>NUCLEOTIDE SEQUENCE [LARGE SCALE GENOMIC DNA]</scope>
    <source>
        <strain evidence="3">CGMCC 1.3703</strain>
    </source>
</reference>
<dbReference type="SUPFAM" id="SSF53335">
    <property type="entry name" value="S-adenosyl-L-methionine-dependent methyltransferases"/>
    <property type="match status" value="1"/>
</dbReference>
<gene>
    <name evidence="2" type="ORF">SAMN05421677_10799</name>
</gene>
<evidence type="ECO:0000259" key="1">
    <source>
        <dbReference type="Pfam" id="PF13847"/>
    </source>
</evidence>
<accession>A0A1H0LS55</accession>
<dbReference type="EMBL" id="FNIZ01000007">
    <property type="protein sequence ID" value="SDO70720.1"/>
    <property type="molecule type" value="Genomic_DNA"/>
</dbReference>
<keyword evidence="3" id="KW-1185">Reference proteome</keyword>
<dbReference type="AlphaFoldDB" id="A0A1H0LS55"/>
<dbReference type="GO" id="GO:0008168">
    <property type="term" value="F:methyltransferase activity"/>
    <property type="evidence" value="ECO:0007669"/>
    <property type="project" value="UniProtKB-KW"/>
</dbReference>
<evidence type="ECO:0000313" key="2">
    <source>
        <dbReference type="EMBL" id="SDO70720.1"/>
    </source>
</evidence>
<dbReference type="STRING" id="240303.SAMN05421677_10799"/>
<dbReference type="Proteomes" id="UP000198860">
    <property type="component" value="Unassembled WGS sequence"/>
</dbReference>
<dbReference type="PANTHER" id="PTHR43861">
    <property type="entry name" value="TRANS-ACONITATE 2-METHYLTRANSFERASE-RELATED"/>
    <property type="match status" value="1"/>
</dbReference>
<keyword evidence="2" id="KW-0808">Transferase</keyword>
<evidence type="ECO:0000313" key="3">
    <source>
        <dbReference type="Proteomes" id="UP000198860"/>
    </source>
</evidence>
<organism evidence="2 3">
    <name type="scientific">Halobacillus aidingensis</name>
    <dbReference type="NCBI Taxonomy" id="240303"/>
    <lineage>
        <taxon>Bacteria</taxon>
        <taxon>Bacillati</taxon>
        <taxon>Bacillota</taxon>
        <taxon>Bacilli</taxon>
        <taxon>Bacillales</taxon>
        <taxon>Bacillaceae</taxon>
        <taxon>Halobacillus</taxon>
    </lineage>
</organism>
<dbReference type="InterPro" id="IPR025714">
    <property type="entry name" value="Methyltranfer_dom"/>
</dbReference>
<feature type="domain" description="Methyltransferase" evidence="1">
    <location>
        <begin position="54"/>
        <end position="160"/>
    </location>
</feature>
<dbReference type="GO" id="GO:0032259">
    <property type="term" value="P:methylation"/>
    <property type="evidence" value="ECO:0007669"/>
    <property type="project" value="UniProtKB-KW"/>
</dbReference>
<sequence length="220" mass="25295">MLYWSEVRKIRQSGERVMLEDTGERVIPKKMDPMNNMLLEHIARYMFSTPYVKGRVLDIACGTGYGSLKIAKETKEKIDEIIGVDICEKTLQYAVHNYYHPLLTFKQGDALDASLPQEIGTFDTILSFETIEHVKNDRLFVKRMYDLLNPGGTLILSTPFGEGRDYASGQPFHYFQLTPEEFEELFEGFSEKEIYNQRGVTIEPPREGVYYPLGVAVCKK</sequence>
<proteinExistence type="predicted"/>